<evidence type="ECO:0000313" key="1">
    <source>
        <dbReference type="Proteomes" id="UP000887579"/>
    </source>
</evidence>
<proteinExistence type="predicted"/>
<name>A0AC34F3U9_9BILA</name>
<protein>
    <submittedName>
        <fullName evidence="2">DNA/RNA-binding domain-containing protein</fullName>
    </submittedName>
</protein>
<reference evidence="2" key="1">
    <citation type="submission" date="2022-11" db="UniProtKB">
        <authorList>
            <consortium name="WormBaseParasite"/>
        </authorList>
    </citation>
    <scope>IDENTIFICATION</scope>
</reference>
<dbReference type="Proteomes" id="UP000887579">
    <property type="component" value="Unplaced"/>
</dbReference>
<organism evidence="1 2">
    <name type="scientific">Panagrolaimus sp. ES5</name>
    <dbReference type="NCBI Taxonomy" id="591445"/>
    <lineage>
        <taxon>Eukaryota</taxon>
        <taxon>Metazoa</taxon>
        <taxon>Ecdysozoa</taxon>
        <taxon>Nematoda</taxon>
        <taxon>Chromadorea</taxon>
        <taxon>Rhabditida</taxon>
        <taxon>Tylenchina</taxon>
        <taxon>Panagrolaimomorpha</taxon>
        <taxon>Panagrolaimoidea</taxon>
        <taxon>Panagrolaimidae</taxon>
        <taxon>Panagrolaimus</taxon>
    </lineage>
</organism>
<accession>A0AC34F3U9</accession>
<dbReference type="WBParaSite" id="ES5_v2.g11747.t1">
    <property type="protein sequence ID" value="ES5_v2.g11747.t1"/>
    <property type="gene ID" value="ES5_v2.g11747"/>
</dbReference>
<sequence length="647" mass="75485">MIMEEPSSAVKADTPVIVHVNKAKNVLKKLQAEMKDIAPDGLEDEDIINLRKRLVYECEKTFQDPEWRPKMYPLLWMNAFYSTIFVYRGAWKLNKGLKQSEKEAYKIFVKKAKSYLLKLSKTYPDLLYPIFNSIGDIHRYSSEILKSQEDLKDAIKYYGYAIKANPEQGHPFNQLGLLLRSDSPWKSIIMFLRAGITAEPYSKAMENLNLIKSDSFEKLHEISMEYMLEMFNPFSRILLDTSKTKWIEHLKSELEEDKPDYKMILESFAAIILGSLNAMVIDRGNDDRQRYLITAISEDFKLLFKEFGDIQRNSPVEDRIRKRFREARARRKAKAKDDDDDDDDDEEYKLFSDEDKEEEESEEEDDENESDSDEINPTLDPVLPMLSLLIEWYHFVDFYLINKRPSVALRMTLQTMSQLIIDTTNKYIDHLQVPPTSTSTSSKVVWMLKTPGMTLPESFYHQLIPILLKVAETWNSFPIYFERYYKSLGKNQDLSTMREMARLQLEHSTVDDTTSFLPSHYLLEADVIRTRLYVVKALVSDKANLLVSKSTMRRFDKLKAKDQDARTAVRYLEEKTKSNEIKLLSEDFDRSFEACQAFISSLESIENVSILILSNGLQALQKFPDSVISKEGVDKFFTRYSAMKRRI</sequence>
<evidence type="ECO:0000313" key="2">
    <source>
        <dbReference type="WBParaSite" id="ES5_v2.g11747.t1"/>
    </source>
</evidence>